<evidence type="ECO:0000256" key="4">
    <source>
        <dbReference type="ARBA" id="ARBA00022679"/>
    </source>
</evidence>
<dbReference type="Proteomes" id="UP000031668">
    <property type="component" value="Unassembled WGS sequence"/>
</dbReference>
<evidence type="ECO:0000256" key="7">
    <source>
        <dbReference type="RuleBase" id="RU363104"/>
    </source>
</evidence>
<keyword evidence="3 7" id="KW-0328">Glycosyltransferase</keyword>
<evidence type="ECO:0000256" key="2">
    <source>
        <dbReference type="ARBA" id="ARBA00010686"/>
    </source>
</evidence>
<dbReference type="EC" id="2.4.1.11" evidence="7"/>
<evidence type="ECO:0000256" key="3">
    <source>
        <dbReference type="ARBA" id="ARBA00022676"/>
    </source>
</evidence>
<sequence length="617" mass="70145">MNDASKFVFEISWEVVNKVGGIHTVIRTKADETVAELGSSYYMLGPLNPHEAITEVDRNVPSVQSIDFCIEEMRRHGVKIWTGNWLIPGNPNVILFDVKSGYGMIDGWRHEFHHLTSIPIHVFDEEVSDCLVFGGLVSWFLSCLKNRIGQGKLILAHFHEWIASVGLIFLRCRNVDVSLIFTTHATLMGRHLASGSCDLYNNLSTFDCDLEAGNRGFYTNHCIERCAAHKAHVFTSVSNVTAEEAEVFLGRKPDIITPNGLSIKKYGAQHEFQNLHIVCKELIHEFVRGHFFGSYYFDLDKTIYLFSAGRYEFTNKGVDILLESAYRLNNILKARNIDVTVVLFLIFNARTNNLNVESLKNQAMVRQLRQSVEKIQALIGTRIFESVVSGRLPDPKDLLLPKEITDFKKFIHFSRTGSTLPPIVTHNMVDDAQDPVLCALRRLKLFNYMDDKLKVVFHPQFLQSTSPLFPIEYDSFVRGCHMGAFPSYYEPWGYTPAECTIMGIPSLTTNLSGFGQFMDEHITHPADYGVYIVDRRSKSVEESITQMTNFYTKTRLLAIERTHPDKLRYFSKPDDASISFQKLGRSISFSSPRVSSPCSEDENNHTGRVKPNPEVKK</sequence>
<dbReference type="Gene3D" id="3.40.50.2000">
    <property type="entry name" value="Glycogen Phosphorylase B"/>
    <property type="match status" value="2"/>
</dbReference>
<dbReference type="EMBL" id="JWZT01005020">
    <property type="protein sequence ID" value="KII62293.1"/>
    <property type="molecule type" value="Genomic_DNA"/>
</dbReference>
<dbReference type="PANTHER" id="PTHR10176">
    <property type="entry name" value="GLYCOGEN SYNTHASE"/>
    <property type="match status" value="1"/>
</dbReference>
<dbReference type="AlphaFoldDB" id="A0A0C2IAE5"/>
<evidence type="ECO:0000256" key="8">
    <source>
        <dbReference type="SAM" id="MobiDB-lite"/>
    </source>
</evidence>
<comment type="caution">
    <text evidence="9">The sequence shown here is derived from an EMBL/GenBank/DDBJ whole genome shotgun (WGS) entry which is preliminary data.</text>
</comment>
<evidence type="ECO:0000313" key="10">
    <source>
        <dbReference type="Proteomes" id="UP000031668"/>
    </source>
</evidence>
<dbReference type="UniPathway" id="UPA00164"/>
<feature type="region of interest" description="Disordered" evidence="8">
    <location>
        <begin position="588"/>
        <end position="617"/>
    </location>
</feature>
<comment type="catalytic activity">
    <reaction evidence="6">
        <text>[(1-&gt;4)-alpha-D-glucosyl](n) + UDP-alpha-D-glucose = [(1-&gt;4)-alpha-D-glucosyl](n+1) + UDP + H(+)</text>
        <dbReference type="Rhea" id="RHEA:18549"/>
        <dbReference type="Rhea" id="RHEA-COMP:9584"/>
        <dbReference type="Rhea" id="RHEA-COMP:9587"/>
        <dbReference type="ChEBI" id="CHEBI:15378"/>
        <dbReference type="ChEBI" id="CHEBI:15444"/>
        <dbReference type="ChEBI" id="CHEBI:58223"/>
        <dbReference type="ChEBI" id="CHEBI:58885"/>
        <dbReference type="EC" id="2.4.1.11"/>
    </reaction>
    <physiologicalReaction direction="left-to-right" evidence="6">
        <dbReference type="Rhea" id="RHEA:18550"/>
    </physiologicalReaction>
</comment>
<evidence type="ECO:0000256" key="1">
    <source>
        <dbReference type="ARBA" id="ARBA00004964"/>
    </source>
</evidence>
<comment type="function">
    <text evidence="7">Transfers the glycosyl residue from UDP-Glc to the non-reducing end of alpha-1,4-glucan.</text>
</comment>
<accession>A0A0C2IAE5</accession>
<organism evidence="9 10">
    <name type="scientific">Thelohanellus kitauei</name>
    <name type="common">Myxosporean</name>
    <dbReference type="NCBI Taxonomy" id="669202"/>
    <lineage>
        <taxon>Eukaryota</taxon>
        <taxon>Metazoa</taxon>
        <taxon>Cnidaria</taxon>
        <taxon>Myxozoa</taxon>
        <taxon>Myxosporea</taxon>
        <taxon>Bivalvulida</taxon>
        <taxon>Platysporina</taxon>
        <taxon>Myxobolidae</taxon>
        <taxon>Thelohanellus</taxon>
    </lineage>
</organism>
<dbReference type="GO" id="GO:0005737">
    <property type="term" value="C:cytoplasm"/>
    <property type="evidence" value="ECO:0007669"/>
    <property type="project" value="TreeGrafter"/>
</dbReference>
<gene>
    <name evidence="9" type="ORF">RF11_07574</name>
</gene>
<dbReference type="Pfam" id="PF05693">
    <property type="entry name" value="Glycogen_syn"/>
    <property type="match status" value="1"/>
</dbReference>
<evidence type="ECO:0000256" key="5">
    <source>
        <dbReference type="ARBA" id="ARBA00023056"/>
    </source>
</evidence>
<comment type="similarity">
    <text evidence="2 7">Belongs to the glycosyltransferase 3 family.</text>
</comment>
<dbReference type="OrthoDB" id="6335297at2759"/>
<evidence type="ECO:0000313" key="9">
    <source>
        <dbReference type="EMBL" id="KII62293.1"/>
    </source>
</evidence>
<keyword evidence="5 7" id="KW-0320">Glycogen biosynthesis</keyword>
<dbReference type="SUPFAM" id="SSF53756">
    <property type="entry name" value="UDP-Glycosyltransferase/glycogen phosphorylase"/>
    <property type="match status" value="2"/>
</dbReference>
<name>A0A0C2IAE5_THEKT</name>
<dbReference type="PANTHER" id="PTHR10176:SF3">
    <property type="entry name" value="GLYCOGEN [STARCH] SYNTHASE"/>
    <property type="match status" value="1"/>
</dbReference>
<keyword evidence="4 7" id="KW-0808">Transferase</keyword>
<dbReference type="GO" id="GO:0004373">
    <property type="term" value="F:alpha-1,4-glucan glucosyltransferase (UDP-glucose donor) activity"/>
    <property type="evidence" value="ECO:0007669"/>
    <property type="project" value="UniProtKB-EC"/>
</dbReference>
<protein>
    <recommendedName>
        <fullName evidence="7">Glycogen [starch] synthase</fullName>
        <ecNumber evidence="7">2.4.1.11</ecNumber>
    </recommendedName>
</protein>
<proteinExistence type="inferred from homology"/>
<evidence type="ECO:0000256" key="6">
    <source>
        <dbReference type="ARBA" id="ARBA00047345"/>
    </source>
</evidence>
<dbReference type="OMA" id="RDVRNHI"/>
<dbReference type="GO" id="GO:0005978">
    <property type="term" value="P:glycogen biosynthetic process"/>
    <property type="evidence" value="ECO:0007669"/>
    <property type="project" value="UniProtKB-UniPathway"/>
</dbReference>
<keyword evidence="10" id="KW-1185">Reference proteome</keyword>
<dbReference type="InterPro" id="IPR008631">
    <property type="entry name" value="Glycogen_synth"/>
</dbReference>
<reference evidence="9 10" key="1">
    <citation type="journal article" date="2014" name="Genome Biol. Evol.">
        <title>The genome of the myxosporean Thelohanellus kitauei shows adaptations to nutrient acquisition within its fish host.</title>
        <authorList>
            <person name="Yang Y."/>
            <person name="Xiong J."/>
            <person name="Zhou Z."/>
            <person name="Huo F."/>
            <person name="Miao W."/>
            <person name="Ran C."/>
            <person name="Liu Y."/>
            <person name="Zhang J."/>
            <person name="Feng J."/>
            <person name="Wang M."/>
            <person name="Wang M."/>
            <person name="Wang L."/>
            <person name="Yao B."/>
        </authorList>
    </citation>
    <scope>NUCLEOTIDE SEQUENCE [LARGE SCALE GENOMIC DNA]</scope>
    <source>
        <strain evidence="9">Wuqing</strain>
    </source>
</reference>
<comment type="pathway">
    <text evidence="1 7">Glycan biosynthesis; glycogen biosynthesis.</text>
</comment>
<feature type="compositionally biased region" description="Low complexity" evidence="8">
    <location>
        <begin position="588"/>
        <end position="598"/>
    </location>
</feature>